<reference evidence="2" key="1">
    <citation type="journal article" date="2019" name="bioRxiv">
        <title>Bacterially produced spermidine induces plant systemic susceptibility to pathogens.</title>
        <authorList>
            <person name="Melnyk R.A."/>
            <person name="Beskrovnaya P.A."/>
            <person name="Liu Z."/>
            <person name="Song Y."/>
            <person name="Haney C.H."/>
        </authorList>
    </citation>
    <scope>NUCLEOTIDE SEQUENCE [LARGE SCALE GENOMIC DNA]</scope>
    <source>
        <strain evidence="2">Dha-51</strain>
    </source>
</reference>
<dbReference type="OrthoDB" id="9762420at2"/>
<dbReference type="EMBL" id="RRZK01000009">
    <property type="protein sequence ID" value="TDB64848.1"/>
    <property type="molecule type" value="Genomic_DNA"/>
</dbReference>
<dbReference type="Gene3D" id="4.10.220.110">
    <property type="match status" value="1"/>
</dbReference>
<dbReference type="Gene3D" id="2.40.50.230">
    <property type="entry name" value="Gp5 N-terminal domain"/>
    <property type="match status" value="1"/>
</dbReference>
<dbReference type="SUPFAM" id="SSF69255">
    <property type="entry name" value="gp5 N-terminal domain-like"/>
    <property type="match status" value="1"/>
</dbReference>
<dbReference type="InterPro" id="IPR037026">
    <property type="entry name" value="Vgr_OB-fold_dom_sf"/>
</dbReference>
<dbReference type="Proteomes" id="UP000295254">
    <property type="component" value="Unassembled WGS sequence"/>
</dbReference>
<dbReference type="Pfam" id="PF05954">
    <property type="entry name" value="Phage_GPD"/>
    <property type="match status" value="1"/>
</dbReference>
<dbReference type="NCBIfam" id="TIGR01646">
    <property type="entry name" value="vgr_GE"/>
    <property type="match status" value="1"/>
</dbReference>
<dbReference type="Gene3D" id="2.30.110.50">
    <property type="match status" value="1"/>
</dbReference>
<dbReference type="InterPro" id="IPR017847">
    <property type="entry name" value="T6SS_RhsGE_Vgr_subset"/>
</dbReference>
<comment type="caution">
    <text evidence="1">The sequence shown here is derived from an EMBL/GenBank/DDBJ whole genome shotgun (WGS) entry which is preliminary data.</text>
</comment>
<dbReference type="STRING" id="95300.SAMN05216558_3115"/>
<dbReference type="AlphaFoldDB" id="A0A1H2NW87"/>
<dbReference type="Gene3D" id="3.55.50.10">
    <property type="entry name" value="Baseplate protein-like domains"/>
    <property type="match status" value="1"/>
</dbReference>
<evidence type="ECO:0000313" key="2">
    <source>
        <dbReference type="Proteomes" id="UP000295254"/>
    </source>
</evidence>
<accession>A0A1H2NW87</accession>
<name>A0A1H2NW87_PSEVA</name>
<dbReference type="RefSeq" id="WP_093223949.1">
    <property type="nucleotide sequence ID" value="NZ_LT629803.1"/>
</dbReference>
<gene>
    <name evidence="1" type="primary">tssI</name>
    <name evidence="1" type="ORF">EIY72_10540</name>
</gene>
<dbReference type="SUPFAM" id="SSF69279">
    <property type="entry name" value="Phage tail proteins"/>
    <property type="match status" value="2"/>
</dbReference>
<sequence>MHNDKESPFNLRLLDNDLSLQVVRFSGREGLNQPYCFDINVIGLAPAIDVECLLGRPVFLETGANSGIHGVVQNVSLESRGINRIAYTLALVPRLQALNQQHQRRIFQQQSVPMILRQLLDEQDWPADSYRFELTTGHYPVRPFCIQYEESSLGLFQRLCEEEGIHYHFEHQRNGHVLVLADDSLRFSPEPLLMPFRTENAQSTELMVSELYQRHVAPSLAARQDVPSPVAFNGDDAAANHAFVASAQTLNRGTDEQRYRDQRSRRHLERLRCRHLQVQGQSNHRALHSGCIMQLAEHPLSHFNDQWLVIEATHEGSQPSILADDPAAMASSYNNRFTAVPWSTVFRPALEQSRPSIPGYQPARVCGVPGQAARMDDRGRIAVTLWPNEPTAPVETPGLWLNIALATLDAPARRPLAGSDVLVSFLDSDPDRPVICAVMPTCEEPRPVPPRERPGDTRLLLDWLVNRAGPAS</sequence>
<protein>
    <submittedName>
        <fullName evidence="1">Type VI secretion system tip protein VgrG</fullName>
    </submittedName>
</protein>
<evidence type="ECO:0000313" key="1">
    <source>
        <dbReference type="EMBL" id="TDB64848.1"/>
    </source>
</evidence>
<keyword evidence="2" id="KW-1185">Reference proteome</keyword>
<proteinExistence type="predicted"/>
<dbReference type="InterPro" id="IPR006533">
    <property type="entry name" value="T6SS_Vgr_RhsGE"/>
</dbReference>
<organism evidence="1 2">
    <name type="scientific">Pseudomonas vancouverensis</name>
    <dbReference type="NCBI Taxonomy" id="95300"/>
    <lineage>
        <taxon>Bacteria</taxon>
        <taxon>Pseudomonadati</taxon>
        <taxon>Pseudomonadota</taxon>
        <taxon>Gammaproteobacteria</taxon>
        <taxon>Pseudomonadales</taxon>
        <taxon>Pseudomonadaceae</taxon>
        <taxon>Pseudomonas</taxon>
    </lineage>
</organism>
<dbReference type="NCBIfam" id="TIGR03361">
    <property type="entry name" value="VI_Rhs_Vgr"/>
    <property type="match status" value="1"/>
</dbReference>